<organism evidence="1 2">
    <name type="scientific">Arcticibacter svalbardensis MN12-7</name>
    <dbReference type="NCBI Taxonomy" id="1150600"/>
    <lineage>
        <taxon>Bacteria</taxon>
        <taxon>Pseudomonadati</taxon>
        <taxon>Bacteroidota</taxon>
        <taxon>Sphingobacteriia</taxon>
        <taxon>Sphingobacteriales</taxon>
        <taxon>Sphingobacteriaceae</taxon>
        <taxon>Arcticibacter</taxon>
    </lineage>
</organism>
<keyword evidence="2" id="KW-1185">Reference proteome</keyword>
<evidence type="ECO:0000313" key="2">
    <source>
        <dbReference type="Proteomes" id="UP000014174"/>
    </source>
</evidence>
<evidence type="ECO:0000313" key="1">
    <source>
        <dbReference type="EMBL" id="EOR94581.1"/>
    </source>
</evidence>
<dbReference type="AlphaFoldDB" id="R9GS88"/>
<proteinExistence type="predicted"/>
<dbReference type="InterPro" id="IPR011050">
    <property type="entry name" value="Pectin_lyase_fold/virulence"/>
</dbReference>
<sequence length="477" mass="52139">MFTVTAFQLAFAYNLVHTNVEHHKTDVSVSTLSELREAVQSDNQVIVLKAGKYNITELPENARNFPCSGSNNTINLSGAYINFPVGKFTTAHFILTGSNIILRGGEFEDTYQNGMQKVTDFGSYNQNRSTLAKGIKGDANIKVLGNNNLVIGVKMTTRGSFPYGYGNMYGIGADNATGLDKHCALLITGIGNTVDSCEFQHRAFGHVIYMQKEADKTLIKNTYIEGDVRPSNDVYKETNDGDLPKKFDYKMPLGPMKGLPIPHDVMLNLTEDGIRSYNIPGSVTVENCVVRKCRGGIKLYLGKGEVKVSNSTVLDCIVEGFTLNNGGKMINCSGNAAYGPLIYMHSDASANQQIDLKVLPAPYAVGNHVFAAIKGSGHQIKLTQVGNSTPFDATLRPIVIGYTARFEFLTTDFPKIPKGYEENYAKYFKDERYKATNITLINGTPYPVILGQLSEKNTVKSLGNVNDLGKGNSISKP</sequence>
<dbReference type="eggNOG" id="ENOG5032XRM">
    <property type="taxonomic scope" value="Bacteria"/>
</dbReference>
<name>R9GS88_9SPHI</name>
<dbReference type="EMBL" id="AQPN01000079">
    <property type="protein sequence ID" value="EOR94581.1"/>
    <property type="molecule type" value="Genomic_DNA"/>
</dbReference>
<dbReference type="Proteomes" id="UP000014174">
    <property type="component" value="Unassembled WGS sequence"/>
</dbReference>
<dbReference type="SUPFAM" id="SSF51126">
    <property type="entry name" value="Pectin lyase-like"/>
    <property type="match status" value="1"/>
</dbReference>
<accession>R9GS88</accession>
<comment type="caution">
    <text evidence="1">The sequence shown here is derived from an EMBL/GenBank/DDBJ whole genome shotgun (WGS) entry which is preliminary data.</text>
</comment>
<reference evidence="1 2" key="1">
    <citation type="journal article" date="2013" name="Genome Announc.">
        <title>Draft Genome Sequence of Arcticibacter svalbardensis Strain MN12-7T, a Member of the Family Sphingobacteriaceae Isolated from an Arctic Soil Sample.</title>
        <authorList>
            <person name="Shivaji S."/>
            <person name="Ara S."/>
            <person name="Prasad S."/>
            <person name="Manasa B.P."/>
            <person name="Begum Z."/>
            <person name="Singh A."/>
            <person name="Kumar Pinnaka A."/>
        </authorList>
    </citation>
    <scope>NUCLEOTIDE SEQUENCE [LARGE SCALE GENOMIC DNA]</scope>
    <source>
        <strain evidence="1 2">MN12-7</strain>
    </source>
</reference>
<protein>
    <submittedName>
        <fullName evidence="1">Uncharacterized protein</fullName>
    </submittedName>
</protein>
<gene>
    <name evidence="1" type="ORF">ADIARSV_2179</name>
</gene>
<dbReference type="STRING" id="1150600.ADIARSV_2179"/>